<sequence length="284" mass="29431">MRVAMAQVRAATDPAANLTGLVRQVAVAADGGADLVVFPEATMCRFGVPLAPIAQPLDGPWATQVRETARDHGVAVVAGMFTPGTAANDGAPRVRNTVIVADRTGGLWSYDKIHLYDAFGFAESATVQPGHDALVVDLSLAPATTVRLGVATCYDLRFPDLFGALADAGAQVIAVPTSWGAGPGKVEQWRTLTAARALDSGAYLVAVDQAPPADDADGGRAPTGVGRSRVVDPFGSVVDDEYGEDPQLGIHHLDLAGPAQARQVLGMRANRRPIATPEPAGPND</sequence>
<dbReference type="PANTHER" id="PTHR23088">
    <property type="entry name" value="NITRILASE-RELATED"/>
    <property type="match status" value="1"/>
</dbReference>
<dbReference type="GO" id="GO:0016746">
    <property type="term" value="F:acyltransferase activity"/>
    <property type="evidence" value="ECO:0007669"/>
    <property type="project" value="UniProtKB-KW"/>
</dbReference>
<dbReference type="PROSITE" id="PS01227">
    <property type="entry name" value="UPF0012"/>
    <property type="match status" value="1"/>
</dbReference>
<keyword evidence="4" id="KW-1185">Reference proteome</keyword>
<dbReference type="InterPro" id="IPR001110">
    <property type="entry name" value="UPF0012_CS"/>
</dbReference>
<evidence type="ECO:0000313" key="3">
    <source>
        <dbReference type="EMBL" id="GED96751.1"/>
    </source>
</evidence>
<dbReference type="Proteomes" id="UP000444980">
    <property type="component" value="Unassembled WGS sequence"/>
</dbReference>
<accession>A0A7I9UVG6</accession>
<dbReference type="PROSITE" id="PS50263">
    <property type="entry name" value="CN_HYDROLASE"/>
    <property type="match status" value="1"/>
</dbReference>
<reference evidence="4" key="1">
    <citation type="submission" date="2019-06" db="EMBL/GenBank/DDBJ databases">
        <title>Gordonia isolated from sludge of a wastewater treatment plant.</title>
        <authorList>
            <person name="Tamura T."/>
            <person name="Aoyama K."/>
            <person name="Kang Y."/>
            <person name="Saito S."/>
            <person name="Akiyama N."/>
            <person name="Yazawa K."/>
            <person name="Gonoi T."/>
            <person name="Mikami Y."/>
        </authorList>
    </citation>
    <scope>NUCLEOTIDE SEQUENCE [LARGE SCALE GENOMIC DNA]</scope>
    <source>
        <strain evidence="4">NBRC 107697</strain>
    </source>
</reference>
<dbReference type="InterPro" id="IPR036526">
    <property type="entry name" value="C-N_Hydrolase_sf"/>
</dbReference>
<dbReference type="RefSeq" id="WP_161926177.1">
    <property type="nucleotide sequence ID" value="NZ_BJOU01000001.1"/>
</dbReference>
<dbReference type="OrthoDB" id="9811121at2"/>
<evidence type="ECO:0000313" key="4">
    <source>
        <dbReference type="Proteomes" id="UP000444980"/>
    </source>
</evidence>
<dbReference type="PANTHER" id="PTHR23088:SF27">
    <property type="entry name" value="DEAMINATED GLUTATHIONE AMIDASE"/>
    <property type="match status" value="1"/>
</dbReference>
<evidence type="ECO:0000256" key="1">
    <source>
        <dbReference type="ARBA" id="ARBA00010613"/>
    </source>
</evidence>
<name>A0A7I9UVG6_9ACTN</name>
<dbReference type="EMBL" id="BJOU01000001">
    <property type="protein sequence ID" value="GED96751.1"/>
    <property type="molecule type" value="Genomic_DNA"/>
</dbReference>
<comment type="caution">
    <text evidence="3">The sequence shown here is derived from an EMBL/GenBank/DDBJ whole genome shotgun (WGS) entry which is preliminary data.</text>
</comment>
<dbReference type="SUPFAM" id="SSF56317">
    <property type="entry name" value="Carbon-nitrogen hydrolase"/>
    <property type="match status" value="1"/>
</dbReference>
<gene>
    <name evidence="3" type="ORF">nbrc107697_07900</name>
</gene>
<dbReference type="Gene3D" id="3.60.110.10">
    <property type="entry name" value="Carbon-nitrogen hydrolase"/>
    <property type="match status" value="1"/>
</dbReference>
<organism evidence="3 4">
    <name type="scientific">Gordonia crocea</name>
    <dbReference type="NCBI Taxonomy" id="589162"/>
    <lineage>
        <taxon>Bacteria</taxon>
        <taxon>Bacillati</taxon>
        <taxon>Actinomycetota</taxon>
        <taxon>Actinomycetes</taxon>
        <taxon>Mycobacteriales</taxon>
        <taxon>Gordoniaceae</taxon>
        <taxon>Gordonia</taxon>
    </lineage>
</organism>
<dbReference type="Pfam" id="PF00795">
    <property type="entry name" value="CN_hydrolase"/>
    <property type="match status" value="1"/>
</dbReference>
<dbReference type="InterPro" id="IPR003010">
    <property type="entry name" value="C-N_Hydrolase"/>
</dbReference>
<dbReference type="CDD" id="cd07581">
    <property type="entry name" value="nitrilase_3"/>
    <property type="match status" value="1"/>
</dbReference>
<dbReference type="AlphaFoldDB" id="A0A7I9UVG6"/>
<evidence type="ECO:0000259" key="2">
    <source>
        <dbReference type="PROSITE" id="PS50263"/>
    </source>
</evidence>
<comment type="similarity">
    <text evidence="1">Belongs to the carbon-nitrogen hydrolase superfamily. NIT1/NIT2 family.</text>
</comment>
<feature type="domain" description="CN hydrolase" evidence="2">
    <location>
        <begin position="1"/>
        <end position="255"/>
    </location>
</feature>
<keyword evidence="3" id="KW-0808">Transferase</keyword>
<proteinExistence type="inferred from homology"/>
<keyword evidence="3" id="KW-0012">Acyltransferase</keyword>
<keyword evidence="3" id="KW-0449">Lipoprotein</keyword>
<protein>
    <submittedName>
        <fullName evidence="3">Apolipoprotein acyltransferase</fullName>
    </submittedName>
</protein>